<dbReference type="EMBL" id="PPXC01000011">
    <property type="protein sequence ID" value="POH72711.1"/>
    <property type="molecule type" value="Genomic_DNA"/>
</dbReference>
<keyword evidence="2" id="KW-1185">Reference proteome</keyword>
<evidence type="ECO:0000313" key="1">
    <source>
        <dbReference type="EMBL" id="POH72711.1"/>
    </source>
</evidence>
<name>A0A2S3ZTW5_ARTGL</name>
<organism evidence="1 2">
    <name type="scientific">Arthrobacter glacialis</name>
    <dbReference type="NCBI Taxonomy" id="1664"/>
    <lineage>
        <taxon>Bacteria</taxon>
        <taxon>Bacillati</taxon>
        <taxon>Actinomycetota</taxon>
        <taxon>Actinomycetes</taxon>
        <taxon>Micrococcales</taxon>
        <taxon>Micrococcaceae</taxon>
        <taxon>Arthrobacter</taxon>
    </lineage>
</organism>
<reference evidence="1 2" key="1">
    <citation type="submission" date="2018-01" db="EMBL/GenBank/DDBJ databases">
        <title>Arthrobacter sp. nov., from glaciers in China.</title>
        <authorList>
            <person name="Liu Q."/>
            <person name="Xin Y.-H."/>
        </authorList>
    </citation>
    <scope>NUCLEOTIDE SEQUENCE [LARGE SCALE GENOMIC DNA]</scope>
    <source>
        <strain evidence="1 2">HLT2-12-2</strain>
    </source>
</reference>
<protein>
    <submittedName>
        <fullName evidence="1">Uncharacterized protein</fullName>
    </submittedName>
</protein>
<accession>A0A2S3ZTW5</accession>
<dbReference type="AlphaFoldDB" id="A0A2S3ZTW5"/>
<comment type="caution">
    <text evidence="1">The sequence shown here is derived from an EMBL/GenBank/DDBJ whole genome shotgun (WGS) entry which is preliminary data.</text>
</comment>
<proteinExistence type="predicted"/>
<sequence length="97" mass="10391">MDPISFDSLLSSEELALRERVHRPQRTRLVPERGALRQCVGFAAMTAWGCSGEWLVAVKVAGCGDACLSLRRVIFVLKLNGVNPGQAAGGVVCDGLH</sequence>
<evidence type="ECO:0000313" key="2">
    <source>
        <dbReference type="Proteomes" id="UP000237061"/>
    </source>
</evidence>
<dbReference type="Proteomes" id="UP000237061">
    <property type="component" value="Unassembled WGS sequence"/>
</dbReference>
<gene>
    <name evidence="1" type="ORF">CVS27_13905</name>
</gene>